<evidence type="ECO:0000313" key="2">
    <source>
        <dbReference type="Proteomes" id="UP000694930"/>
    </source>
</evidence>
<dbReference type="RefSeq" id="XP_027767748.1">
    <property type="nucleotide sequence ID" value="XM_027911947.1"/>
</dbReference>
<evidence type="ECO:0000313" key="3">
    <source>
        <dbReference type="RefSeq" id="XP_027767748.1"/>
    </source>
</evidence>
<reference evidence="3" key="2">
    <citation type="submission" date="2025-08" db="UniProtKB">
        <authorList>
            <consortium name="RefSeq"/>
        </authorList>
    </citation>
    <scope>IDENTIFICATION</scope>
</reference>
<keyword evidence="2" id="KW-1185">Reference proteome</keyword>
<dbReference type="GeneID" id="114074025"/>
<dbReference type="PANTHER" id="PTHR46148">
    <property type="entry name" value="CHROMO DOMAIN-CONTAINING PROTEIN"/>
    <property type="match status" value="1"/>
</dbReference>
<reference evidence="2" key="1">
    <citation type="journal article" date="2014" name="Nat. Genet.">
        <title>The genome of the stress-tolerant wild tomato species Solanum pennellii.</title>
        <authorList>
            <person name="Bolger A."/>
            <person name="Scossa F."/>
            <person name="Bolger M.E."/>
            <person name="Lanz C."/>
            <person name="Maumus F."/>
            <person name="Tohge T."/>
            <person name="Quesneville H."/>
            <person name="Alseekh S."/>
            <person name="Sorensen I."/>
            <person name="Lichtenstein G."/>
            <person name="Fich E.A."/>
            <person name="Conte M."/>
            <person name="Keller H."/>
            <person name="Schneeberger K."/>
            <person name="Schwacke R."/>
            <person name="Ofner I."/>
            <person name="Vrebalov J."/>
            <person name="Xu Y."/>
            <person name="Osorio S."/>
            <person name="Aflitos S.A."/>
            <person name="Schijlen E."/>
            <person name="Jimenez-Gomez J.M."/>
            <person name="Ryngajllo M."/>
            <person name="Kimura S."/>
            <person name="Kumar R."/>
            <person name="Koenig D."/>
            <person name="Headland L.R."/>
            <person name="Maloof J.N."/>
            <person name="Sinha N."/>
            <person name="van Ham R.C."/>
            <person name="Lankhorst R.K."/>
            <person name="Mao L."/>
            <person name="Vogel A."/>
            <person name="Arsova B."/>
            <person name="Panstruga R."/>
            <person name="Fei Z."/>
            <person name="Rose J.K."/>
            <person name="Zamir D."/>
            <person name="Carrari F."/>
            <person name="Giovannoni J.J."/>
            <person name="Weigel D."/>
            <person name="Usadel B."/>
            <person name="Fernie A.R."/>
        </authorList>
    </citation>
    <scope>NUCLEOTIDE SEQUENCE [LARGE SCALE GENOMIC DNA]</scope>
    <source>
        <strain evidence="2">cv. LA0716</strain>
    </source>
</reference>
<dbReference type="Pfam" id="PF24626">
    <property type="entry name" value="SH3_Tf2-1"/>
    <property type="match status" value="1"/>
</dbReference>
<sequence length="113" mass="12927">MKGVIRFAKKGKLSPRYVGPYRISKRINNVVYELELPSELAGIHPVSRISMLKMLNKFMGDPLLIIPTENIGIKDNLCYEDVSVETLDHQVRKLRTNEVASVKVLSRNQFVEE</sequence>
<organism evidence="2 3">
    <name type="scientific">Solanum pennellii</name>
    <name type="common">Tomato</name>
    <name type="synonym">Lycopersicon pennellii</name>
    <dbReference type="NCBI Taxonomy" id="28526"/>
    <lineage>
        <taxon>Eukaryota</taxon>
        <taxon>Viridiplantae</taxon>
        <taxon>Streptophyta</taxon>
        <taxon>Embryophyta</taxon>
        <taxon>Tracheophyta</taxon>
        <taxon>Spermatophyta</taxon>
        <taxon>Magnoliopsida</taxon>
        <taxon>eudicotyledons</taxon>
        <taxon>Gunneridae</taxon>
        <taxon>Pentapetalae</taxon>
        <taxon>asterids</taxon>
        <taxon>lamiids</taxon>
        <taxon>Solanales</taxon>
        <taxon>Solanaceae</taxon>
        <taxon>Solanoideae</taxon>
        <taxon>Solaneae</taxon>
        <taxon>Solanum</taxon>
        <taxon>Solanum subgen. Lycopersicon</taxon>
    </lineage>
</organism>
<dbReference type="InterPro" id="IPR056924">
    <property type="entry name" value="SH3_Tf2-1"/>
</dbReference>
<name>A0ABM1UW80_SOLPN</name>
<feature type="domain" description="Tf2-1-like SH3-like" evidence="1">
    <location>
        <begin position="6"/>
        <end position="53"/>
    </location>
</feature>
<gene>
    <name evidence="3" type="primary">LOC114074025</name>
</gene>
<evidence type="ECO:0000259" key="1">
    <source>
        <dbReference type="Pfam" id="PF24626"/>
    </source>
</evidence>
<dbReference type="PANTHER" id="PTHR46148:SF56">
    <property type="entry name" value="RETROTRANSPOSON PROTEIN"/>
    <property type="match status" value="1"/>
</dbReference>
<dbReference type="Proteomes" id="UP000694930">
    <property type="component" value="Chromosome 9"/>
</dbReference>
<proteinExistence type="predicted"/>
<accession>A0ABM1UW80</accession>
<protein>
    <submittedName>
        <fullName evidence="3">Uncharacterized protein LOC114074025</fullName>
    </submittedName>
</protein>